<accession>A0A9N9X381</accession>
<dbReference type="InterPro" id="IPR002110">
    <property type="entry name" value="Ankyrin_rpt"/>
</dbReference>
<keyword evidence="3" id="KW-0716">Sensory transduction</keyword>
<dbReference type="GO" id="GO:0005216">
    <property type="term" value="F:monoatomic ion channel activity"/>
    <property type="evidence" value="ECO:0007669"/>
    <property type="project" value="InterPro"/>
</dbReference>
<reference evidence="15" key="1">
    <citation type="submission" date="2022-01" db="EMBL/GenBank/DDBJ databases">
        <authorList>
            <person name="King R."/>
        </authorList>
    </citation>
    <scope>NUCLEOTIDE SEQUENCE</scope>
</reference>
<dbReference type="GO" id="GO:0034703">
    <property type="term" value="C:cation channel complex"/>
    <property type="evidence" value="ECO:0007669"/>
    <property type="project" value="UniProtKB-ARBA"/>
</dbReference>
<keyword evidence="8" id="KW-0406">Ion transport</keyword>
<dbReference type="EMBL" id="OU896709">
    <property type="protein sequence ID" value="CAG9819853.1"/>
    <property type="molecule type" value="Genomic_DNA"/>
</dbReference>
<evidence type="ECO:0000256" key="8">
    <source>
        <dbReference type="ARBA" id="ARBA00023065"/>
    </source>
</evidence>
<feature type="transmembrane region" description="Helical" evidence="13">
    <location>
        <begin position="371"/>
        <end position="391"/>
    </location>
</feature>
<dbReference type="PANTHER" id="PTHR47143">
    <property type="entry name" value="TRANSIENT RECEPTOR POTENTIAL CATION CHANNEL PROTEIN PAINLESS"/>
    <property type="match status" value="1"/>
</dbReference>
<keyword evidence="2" id="KW-0813">Transport</keyword>
<keyword evidence="6 13" id="KW-1133">Transmembrane helix</keyword>
<evidence type="ECO:0000256" key="13">
    <source>
        <dbReference type="SAM" id="Phobius"/>
    </source>
</evidence>
<dbReference type="PROSITE" id="PS50297">
    <property type="entry name" value="ANK_REP_REGION"/>
    <property type="match status" value="3"/>
</dbReference>
<keyword evidence="10" id="KW-0325">Glycoprotein</keyword>
<evidence type="ECO:0000256" key="4">
    <source>
        <dbReference type="ARBA" id="ARBA00022692"/>
    </source>
</evidence>
<dbReference type="InterPro" id="IPR052076">
    <property type="entry name" value="TRP_cation_channel"/>
</dbReference>
<keyword evidence="4 13" id="KW-0812">Transmembrane</keyword>
<dbReference type="Proteomes" id="UP001153737">
    <property type="component" value="Chromosome 3"/>
</dbReference>
<evidence type="ECO:0000313" key="15">
    <source>
        <dbReference type="EMBL" id="CAG9819853.1"/>
    </source>
</evidence>
<keyword evidence="9 13" id="KW-0472">Membrane</keyword>
<evidence type="ECO:0000256" key="11">
    <source>
        <dbReference type="ARBA" id="ARBA00023303"/>
    </source>
</evidence>
<feature type="domain" description="Ion transport" evidence="14">
    <location>
        <begin position="281"/>
        <end position="512"/>
    </location>
</feature>
<feature type="transmembrane region" description="Helical" evidence="13">
    <location>
        <begin position="411"/>
        <end position="433"/>
    </location>
</feature>
<dbReference type="PROSITE" id="PS50088">
    <property type="entry name" value="ANK_REPEAT"/>
    <property type="match status" value="3"/>
</dbReference>
<gene>
    <name evidence="15" type="ORF">PHAECO_LOCUS7700</name>
</gene>
<feature type="repeat" description="ANK" evidence="12">
    <location>
        <begin position="47"/>
        <end position="83"/>
    </location>
</feature>
<feature type="transmembrane region" description="Helical" evidence="13">
    <location>
        <begin position="273"/>
        <end position="293"/>
    </location>
</feature>
<dbReference type="InterPro" id="IPR005821">
    <property type="entry name" value="Ion_trans_dom"/>
</dbReference>
<organism evidence="15 16">
    <name type="scientific">Phaedon cochleariae</name>
    <name type="common">Mustard beetle</name>
    <dbReference type="NCBI Taxonomy" id="80249"/>
    <lineage>
        <taxon>Eukaryota</taxon>
        <taxon>Metazoa</taxon>
        <taxon>Ecdysozoa</taxon>
        <taxon>Arthropoda</taxon>
        <taxon>Hexapoda</taxon>
        <taxon>Insecta</taxon>
        <taxon>Pterygota</taxon>
        <taxon>Neoptera</taxon>
        <taxon>Endopterygota</taxon>
        <taxon>Coleoptera</taxon>
        <taxon>Polyphaga</taxon>
        <taxon>Cucujiformia</taxon>
        <taxon>Chrysomeloidea</taxon>
        <taxon>Chrysomelidae</taxon>
        <taxon>Chrysomelinae</taxon>
        <taxon>Chrysomelini</taxon>
        <taxon>Phaedon</taxon>
    </lineage>
</organism>
<feature type="transmembrane region" description="Helical" evidence="13">
    <location>
        <begin position="313"/>
        <end position="334"/>
    </location>
</feature>
<evidence type="ECO:0000256" key="7">
    <source>
        <dbReference type="ARBA" id="ARBA00023043"/>
    </source>
</evidence>
<evidence type="ECO:0000259" key="14">
    <source>
        <dbReference type="Pfam" id="PF00520"/>
    </source>
</evidence>
<keyword evidence="11" id="KW-0407">Ion channel</keyword>
<dbReference type="SUPFAM" id="SSF48403">
    <property type="entry name" value="Ankyrin repeat"/>
    <property type="match status" value="1"/>
</dbReference>
<dbReference type="Gene3D" id="1.25.40.20">
    <property type="entry name" value="Ankyrin repeat-containing domain"/>
    <property type="match status" value="2"/>
</dbReference>
<dbReference type="PANTHER" id="PTHR47143:SF1">
    <property type="entry name" value="ION_TRANS DOMAIN-CONTAINING PROTEIN"/>
    <property type="match status" value="1"/>
</dbReference>
<dbReference type="Pfam" id="PF00520">
    <property type="entry name" value="Ion_trans"/>
    <property type="match status" value="1"/>
</dbReference>
<dbReference type="AlphaFoldDB" id="A0A9N9X381"/>
<evidence type="ECO:0000313" key="16">
    <source>
        <dbReference type="Proteomes" id="UP001153737"/>
    </source>
</evidence>
<keyword evidence="16" id="KW-1185">Reference proteome</keyword>
<dbReference type="SMART" id="SM00248">
    <property type="entry name" value="ANK"/>
    <property type="match status" value="5"/>
</dbReference>
<sequence>MLKSSGNSRYDVTLRSPSLHEAVRRGDLASVSECLKNGSDVNEVDTSGNTALLLAACIGQKDVYTAIVGSLIEKGADVNAYNKGFTPLYNAVFYKRAEAVEMLLKAGAWLRPTYRNELHLLAEIGGSNILRLLLADQRCTPEVINRPEEDGRTALHIAAQFCHKNCLRMLIDKGGDLSATNLEGESVADVVFEQIVNPEKFITEILDNNISIEQVEKYKYNANVDFAVLAPKTSRRQMEVISSLLVAASEDEKIEVLQHPLIELYLILKWDRICYFFYFWIFGYFVFAVSMGIHGTLIIHNYNHQHFNIPIAVTKYLVILTSSGLLAHAILQCILVRRNYFQRYEIWMNLICTCLSLTVAVTANDVNRSEWVLHITSIAVLLAWIELMLLIGRLPSLGHYALMFSAVLQNVVKVLLAFVCLLIGFTLSFSILFHNHNLGQFSDPWRSLVKTTVMMMGEFEYGDLYLESAESSSLLPATSRVVFFLFIILTSIVLMNLMVGVAVSDIQELQRRGSAKKLEKQAEFLCQLEKVISSRQLNSKYVPAVIKRIFLRRSFVETTYKVRTCNTFRRTQKIPRRLIDSIMSIAKGHNQVPDGT</sequence>
<protein>
    <recommendedName>
        <fullName evidence="14">Ion transport domain-containing protein</fullName>
    </recommendedName>
</protein>
<evidence type="ECO:0000256" key="12">
    <source>
        <dbReference type="PROSITE-ProRule" id="PRU00023"/>
    </source>
</evidence>
<proteinExistence type="predicted"/>
<evidence type="ECO:0000256" key="9">
    <source>
        <dbReference type="ARBA" id="ARBA00023136"/>
    </source>
</evidence>
<dbReference type="OrthoDB" id="5402602at2759"/>
<evidence type="ECO:0000256" key="3">
    <source>
        <dbReference type="ARBA" id="ARBA00022606"/>
    </source>
</evidence>
<evidence type="ECO:0000256" key="6">
    <source>
        <dbReference type="ARBA" id="ARBA00022989"/>
    </source>
</evidence>
<name>A0A9N9X381_PHACE</name>
<comment type="subcellular location">
    <subcellularLocation>
        <location evidence="1">Membrane</location>
        <topology evidence="1">Multi-pass membrane protein</topology>
    </subcellularLocation>
</comment>
<evidence type="ECO:0000256" key="2">
    <source>
        <dbReference type="ARBA" id="ARBA00022448"/>
    </source>
</evidence>
<feature type="repeat" description="ANK" evidence="12">
    <location>
        <begin position="83"/>
        <end position="108"/>
    </location>
</feature>
<reference evidence="15" key="2">
    <citation type="submission" date="2022-10" db="EMBL/GenBank/DDBJ databases">
        <authorList>
            <consortium name="ENA_rothamsted_submissions"/>
            <consortium name="culmorum"/>
            <person name="King R."/>
        </authorList>
    </citation>
    <scope>NUCLEOTIDE SEQUENCE</scope>
</reference>
<dbReference type="Gene3D" id="1.10.287.70">
    <property type="match status" value="1"/>
</dbReference>
<dbReference type="InterPro" id="IPR036770">
    <property type="entry name" value="Ankyrin_rpt-contain_sf"/>
</dbReference>
<evidence type="ECO:0000256" key="10">
    <source>
        <dbReference type="ARBA" id="ARBA00023180"/>
    </source>
</evidence>
<keyword evidence="7 12" id="KW-0040">ANK repeat</keyword>
<dbReference type="Pfam" id="PF12796">
    <property type="entry name" value="Ank_2"/>
    <property type="match status" value="2"/>
</dbReference>
<evidence type="ECO:0000256" key="5">
    <source>
        <dbReference type="ARBA" id="ARBA00022737"/>
    </source>
</evidence>
<feature type="repeat" description="ANK" evidence="12">
    <location>
        <begin position="150"/>
        <end position="182"/>
    </location>
</feature>
<keyword evidence="5" id="KW-0677">Repeat</keyword>
<feature type="transmembrane region" description="Helical" evidence="13">
    <location>
        <begin position="346"/>
        <end position="365"/>
    </location>
</feature>
<feature type="transmembrane region" description="Helical" evidence="13">
    <location>
        <begin position="481"/>
        <end position="503"/>
    </location>
</feature>
<evidence type="ECO:0000256" key="1">
    <source>
        <dbReference type="ARBA" id="ARBA00004141"/>
    </source>
</evidence>